<dbReference type="Proteomes" id="UP000094412">
    <property type="component" value="Unassembled WGS sequence"/>
</dbReference>
<dbReference type="EMBL" id="MDEO01000036">
    <property type="protein sequence ID" value="OCX12477.1"/>
    <property type="molecule type" value="Genomic_DNA"/>
</dbReference>
<evidence type="ECO:0000313" key="1">
    <source>
        <dbReference type="EMBL" id="OCX12477.1"/>
    </source>
</evidence>
<proteinExistence type="predicted"/>
<organism evidence="1 2">
    <name type="scientific">Mesorhizobium hungaricum</name>
    <dbReference type="NCBI Taxonomy" id="1566387"/>
    <lineage>
        <taxon>Bacteria</taxon>
        <taxon>Pseudomonadati</taxon>
        <taxon>Pseudomonadota</taxon>
        <taxon>Alphaproteobacteria</taxon>
        <taxon>Hyphomicrobiales</taxon>
        <taxon>Phyllobacteriaceae</taxon>
        <taxon>Mesorhizobium</taxon>
    </lineage>
</organism>
<reference evidence="1 2" key="1">
    <citation type="submission" date="2016-08" db="EMBL/GenBank/DDBJ databases">
        <title>Whole genome sequence of Mesorhizobium sp. strain UASWS1009 isolated from industrial sewage.</title>
        <authorList>
            <person name="Crovadore J."/>
            <person name="Calmin G."/>
            <person name="Chablais R."/>
            <person name="Cochard B."/>
            <person name="Lefort F."/>
        </authorList>
    </citation>
    <scope>NUCLEOTIDE SEQUENCE [LARGE SCALE GENOMIC DNA]</scope>
    <source>
        <strain evidence="1 2">UASWS1009</strain>
    </source>
</reference>
<protein>
    <submittedName>
        <fullName evidence="1">Uncharacterized protein</fullName>
    </submittedName>
</protein>
<keyword evidence="2" id="KW-1185">Reference proteome</keyword>
<dbReference type="AlphaFoldDB" id="A0A1C2DCJ3"/>
<dbReference type="RefSeq" id="WP_024924424.1">
    <property type="nucleotide sequence ID" value="NZ_MDEO01000036.1"/>
</dbReference>
<gene>
    <name evidence="1" type="ORF">QV13_22950</name>
</gene>
<accession>A0A1C2DCJ3</accession>
<dbReference type="OrthoDB" id="244470at2"/>
<comment type="caution">
    <text evidence="1">The sequence shown here is derived from an EMBL/GenBank/DDBJ whole genome shotgun (WGS) entry which is preliminary data.</text>
</comment>
<evidence type="ECO:0000313" key="2">
    <source>
        <dbReference type="Proteomes" id="UP000094412"/>
    </source>
</evidence>
<dbReference type="STRING" id="1566387.QV13_22950"/>
<sequence length="427" mass="48554">MAGEKVLVIEINEFNTDLLRKAADELDLKSLKRVLSFRTGSTMADQEHEHHGLDPWVQWVSVHTETPSQEHEVIRLGDVTKLKHTQIWERIGREGWTTGVWGVMNASRSNAKNNLFFVADPWTFSERPFPENVSGFLQLPGYFAKNYLAPSKSRLLGSALKTSAYLLRNIPLSKLISDGWYLARNVLRTGVNTAVLFGAYELMSARVFAKFRKAHNPDANIIFLNSIAHFQHHDWESGGHLDATGEFVFKTIDRVLSFVLPKEGADVKILVLNGLSQRNVSDEDFYIYRQIDPLRFLERLNLKPVSVEQCMTNDAHVFFATKEERDNAARILSTGHIEGQNAFYVEVDQFDDTKLFYQLAFWDEVDMKAPLTVGNHLMRFDEEFAVHAKRTGEHVPEGTYFAAGVEMPARVPNSHVLRHIWPLGAAA</sequence>
<name>A0A1C2DCJ3_9HYPH</name>